<evidence type="ECO:0000313" key="2">
    <source>
        <dbReference type="Proteomes" id="UP000255355"/>
    </source>
</evidence>
<dbReference type="Proteomes" id="UP000255355">
    <property type="component" value="Unassembled WGS sequence"/>
</dbReference>
<dbReference type="AlphaFoldDB" id="A0A370GYZ5"/>
<organism evidence="1 2">
    <name type="scientific">Nocardia mexicana</name>
    <dbReference type="NCBI Taxonomy" id="279262"/>
    <lineage>
        <taxon>Bacteria</taxon>
        <taxon>Bacillati</taxon>
        <taxon>Actinomycetota</taxon>
        <taxon>Actinomycetes</taxon>
        <taxon>Mycobacteriales</taxon>
        <taxon>Nocardiaceae</taxon>
        <taxon>Nocardia</taxon>
    </lineage>
</organism>
<dbReference type="EMBL" id="QQAZ01000008">
    <property type="protein sequence ID" value="RDI48510.1"/>
    <property type="molecule type" value="Genomic_DNA"/>
</dbReference>
<proteinExistence type="predicted"/>
<accession>A0A370GYZ5</accession>
<evidence type="ECO:0000313" key="1">
    <source>
        <dbReference type="EMBL" id="RDI48510.1"/>
    </source>
</evidence>
<protein>
    <submittedName>
        <fullName evidence="1">Uncharacterized protein</fullName>
    </submittedName>
</protein>
<gene>
    <name evidence="1" type="ORF">DFR68_108343</name>
</gene>
<sequence length="392" mass="37130">MPCGCDAPALGCPAKFCCCRFGADALCGCGAPYPGCGGAEKGLGCGMRGSEVPFTCAAAGFTCGTFGDDALLGCGPPYSGRASEGPSACGTSGVNASVSEADGLPGREVAGSACGRCGDDALFGCGPPCSPGAAGELFGRDAPAVKGSVSGADGLSGCAAGSAWGICGDDVLFGCGALYSGCEGVGPNGCGAPGVKAIVSGVGESLVDGRRGGGALSGRGAPYPECDGVPFGCAAPVLDGGRSAGALVAWGMRGLDVLRGCGSAGLGCGWFGVGGCGADALGGCGALWAPGPVGGWGTPGCGGCPLCCQGCPLGGGPPWGLLTPIPPYSKKRCSNRVCGTARAAPGAAVAAILADRPDLVAAQGRTRRTGPTPAAAACASRAVPSGSHGCGR</sequence>
<keyword evidence="2" id="KW-1185">Reference proteome</keyword>
<name>A0A370GYZ5_9NOCA</name>
<comment type="caution">
    <text evidence="1">The sequence shown here is derived from an EMBL/GenBank/DDBJ whole genome shotgun (WGS) entry which is preliminary data.</text>
</comment>
<reference evidence="1 2" key="1">
    <citation type="submission" date="2018-07" db="EMBL/GenBank/DDBJ databases">
        <title>Genomic Encyclopedia of Type Strains, Phase IV (KMG-IV): sequencing the most valuable type-strain genomes for metagenomic binning, comparative biology and taxonomic classification.</title>
        <authorList>
            <person name="Goeker M."/>
        </authorList>
    </citation>
    <scope>NUCLEOTIDE SEQUENCE [LARGE SCALE GENOMIC DNA]</scope>
    <source>
        <strain evidence="1 2">DSM 44952</strain>
    </source>
</reference>